<keyword evidence="1" id="KW-0808">Transferase</keyword>
<dbReference type="InterPro" id="IPR027417">
    <property type="entry name" value="P-loop_NTPase"/>
</dbReference>
<gene>
    <name evidence="1" type="ORF">pFRL2_15</name>
</gene>
<name>V9YZC1_9ACTN</name>
<proteinExistence type="predicted"/>
<dbReference type="Gene3D" id="3.40.50.300">
    <property type="entry name" value="P-loop containing nucleotide triphosphate hydrolases"/>
    <property type="match status" value="1"/>
</dbReference>
<accession>V9YZC1</accession>
<keyword evidence="1" id="KW-0614">Plasmid</keyword>
<organism evidence="1">
    <name type="scientific">Streptomyces sp. FR1</name>
    <dbReference type="NCBI Taxonomy" id="349971"/>
    <lineage>
        <taxon>Bacteria</taxon>
        <taxon>Bacillati</taxon>
        <taxon>Actinomycetota</taxon>
        <taxon>Actinomycetes</taxon>
        <taxon>Kitasatosporales</taxon>
        <taxon>Streptomycetaceae</taxon>
        <taxon>Streptomyces</taxon>
    </lineage>
</organism>
<reference evidence="1" key="1">
    <citation type="submission" date="2013-09" db="EMBL/GenBank/DDBJ databases">
        <title>Complete nucleotide sequence of Streptomyces linear plasmid pFRL2.</title>
        <authorList>
            <person name="Chen Z."/>
            <person name="Fang P."/>
            <person name="Qin Z."/>
        </authorList>
    </citation>
    <scope>NUCLEOTIDE SEQUENCE</scope>
    <source>
        <plasmid evidence="1">pFRL2</plasmid>
    </source>
</reference>
<sequence length="277" mass="31350">MYAATPRDGAHMTAPVFLLGAQRSGTTALAHALGNAFRDTGGLFTVNGKLLYLMQRWITPEDLAAQHVRADEILHALRRRLPQGSGSEEWLARTEDALRDAARHAAAGTVTDPSALARAILTGSYGGYARWGEKYNEYLLSLDYLAQTVPDARYLVLIRRPDDVTRSMLRWTGDRPWNPCSSEAALAKWAHWNTQWLTFARKLPRNTYCVIRYDALCRGEENRRLEAFLGMEVGAYLSDLRLPSHPEDEQLNLPPEVAKVWQLLNELHTRTSQYERT</sequence>
<geneLocation type="plasmid" evidence="1">
    <name>pFRL2</name>
</geneLocation>
<evidence type="ECO:0000313" key="1">
    <source>
        <dbReference type="EMBL" id="AHE38690.1"/>
    </source>
</evidence>
<dbReference type="GO" id="GO:0016740">
    <property type="term" value="F:transferase activity"/>
    <property type="evidence" value="ECO:0007669"/>
    <property type="project" value="UniProtKB-KW"/>
</dbReference>
<dbReference type="AlphaFoldDB" id="V9YZC1"/>
<dbReference type="EMBL" id="KF602047">
    <property type="protein sequence ID" value="AHE38690.1"/>
    <property type="molecule type" value="Genomic_DNA"/>
</dbReference>
<dbReference type="SUPFAM" id="SSF52540">
    <property type="entry name" value="P-loop containing nucleoside triphosphate hydrolases"/>
    <property type="match status" value="1"/>
</dbReference>
<protein>
    <submittedName>
        <fullName evidence="1">Sulfotransferase</fullName>
    </submittedName>
</protein>
<dbReference type="Pfam" id="PF13469">
    <property type="entry name" value="Sulfotransfer_3"/>
    <property type="match status" value="1"/>
</dbReference>